<organism evidence="3 4">
    <name type="scientific">Larinioides sclopetarius</name>
    <dbReference type="NCBI Taxonomy" id="280406"/>
    <lineage>
        <taxon>Eukaryota</taxon>
        <taxon>Metazoa</taxon>
        <taxon>Ecdysozoa</taxon>
        <taxon>Arthropoda</taxon>
        <taxon>Chelicerata</taxon>
        <taxon>Arachnida</taxon>
        <taxon>Araneae</taxon>
        <taxon>Araneomorphae</taxon>
        <taxon>Entelegynae</taxon>
        <taxon>Araneoidea</taxon>
        <taxon>Araneidae</taxon>
        <taxon>Larinioides</taxon>
    </lineage>
</organism>
<dbReference type="Gene3D" id="3.30.710.10">
    <property type="entry name" value="Potassium Channel Kv1.1, Chain A"/>
    <property type="match status" value="1"/>
</dbReference>
<dbReference type="Pfam" id="PF22486">
    <property type="entry name" value="MATH_2"/>
    <property type="match status" value="1"/>
</dbReference>
<dbReference type="InterPro" id="IPR002083">
    <property type="entry name" value="MATH/TRAF_dom"/>
</dbReference>
<proteinExistence type="predicted"/>
<dbReference type="Gene3D" id="2.60.210.10">
    <property type="entry name" value="Apoptosis, Tumor Necrosis Factor Receptor Associated Protein 2, Chain A"/>
    <property type="match status" value="1"/>
</dbReference>
<protein>
    <recommendedName>
        <fullName evidence="5">Speckle-type POZ protein</fullName>
    </recommendedName>
</protein>
<accession>A0AAV2BG62</accession>
<dbReference type="Pfam" id="PF00651">
    <property type="entry name" value="BTB"/>
    <property type="match status" value="1"/>
</dbReference>
<dbReference type="CDD" id="cd00121">
    <property type="entry name" value="MATH"/>
    <property type="match status" value="1"/>
</dbReference>
<gene>
    <name evidence="3" type="ORF">LARSCL_LOCUS19031</name>
</gene>
<dbReference type="Proteomes" id="UP001497382">
    <property type="component" value="Unassembled WGS sequence"/>
</dbReference>
<evidence type="ECO:0000313" key="3">
    <source>
        <dbReference type="EMBL" id="CAL1294987.1"/>
    </source>
</evidence>
<dbReference type="Gene3D" id="1.25.40.420">
    <property type="match status" value="1"/>
</dbReference>
<reference evidence="3 4" key="1">
    <citation type="submission" date="2024-04" db="EMBL/GenBank/DDBJ databases">
        <authorList>
            <person name="Rising A."/>
            <person name="Reimegard J."/>
            <person name="Sonavane S."/>
            <person name="Akerstrom W."/>
            <person name="Nylinder S."/>
            <person name="Hedman E."/>
            <person name="Kallberg Y."/>
        </authorList>
    </citation>
    <scope>NUCLEOTIDE SEQUENCE [LARGE SCALE GENOMIC DNA]</scope>
</reference>
<dbReference type="SUPFAM" id="SSF49599">
    <property type="entry name" value="TRAF domain-like"/>
    <property type="match status" value="1"/>
</dbReference>
<dbReference type="GO" id="GO:0030163">
    <property type="term" value="P:protein catabolic process"/>
    <property type="evidence" value="ECO:0007669"/>
    <property type="project" value="UniProtKB-ARBA"/>
</dbReference>
<name>A0AAV2BG62_9ARAC</name>
<dbReference type="SUPFAM" id="SSF54695">
    <property type="entry name" value="POZ domain"/>
    <property type="match status" value="1"/>
</dbReference>
<dbReference type="PROSITE" id="PS50144">
    <property type="entry name" value="MATH"/>
    <property type="match status" value="1"/>
</dbReference>
<feature type="domain" description="BTB" evidence="1">
    <location>
        <begin position="347"/>
        <end position="414"/>
    </location>
</feature>
<evidence type="ECO:0008006" key="5">
    <source>
        <dbReference type="Google" id="ProtNLM"/>
    </source>
</evidence>
<sequence>MNSGRKEYTFLWHVENYSYCWHDKGDKLVSPDFTPDGLEGTSWNLRLYPRGNFVTKNSKISLFFARSEHDDGPNIFPLKFELSVIAANGSPLNLNELENEFTKGFGFGNPDFLDMEAVLLQRKNEYLPQDTLSIRCKILRNEGNIQKVEQFSARTRIGIQKILFPLKVENFSALQSNEKKTVQIRSHSKIGSFFSSSLYFINDSSGEGKFIVEIHPSDGRHLPCKLKISLLKGTENIMECGEVDNRFEVARKDICNVTLSLTRQTILNKGKIYLTNDELSLICECTFTTGVEFEKLEEIQYELPLAASNRICRNTINVNNYNAAAKLFACTSASEDMKSMYVNKFLTDVELRTKTKTFPAHKLVLCARSSVFKAMLTNDMKEKNTDCIQVDDLEDDTLQRLLLFLYSDNFETLQWDSAFKLYYAGDKYAVEKLKVLCSSFLVGNVTTSTASELLLLADKHNDSDLKNAAEDFILTHDEQIFDADDWKNLMKANPQLVIKTMQLMLKSRKKSLESCLMLKRMAV</sequence>
<dbReference type="PROSITE" id="PS50097">
    <property type="entry name" value="BTB"/>
    <property type="match status" value="1"/>
</dbReference>
<dbReference type="InterPro" id="IPR011333">
    <property type="entry name" value="SKP1/BTB/POZ_sf"/>
</dbReference>
<comment type="caution">
    <text evidence="3">The sequence shown here is derived from an EMBL/GenBank/DDBJ whole genome shotgun (WGS) entry which is preliminary data.</text>
</comment>
<feature type="domain" description="MATH" evidence="2">
    <location>
        <begin position="7"/>
        <end position="138"/>
    </location>
</feature>
<evidence type="ECO:0000259" key="2">
    <source>
        <dbReference type="PROSITE" id="PS50144"/>
    </source>
</evidence>
<evidence type="ECO:0000259" key="1">
    <source>
        <dbReference type="PROSITE" id="PS50097"/>
    </source>
</evidence>
<dbReference type="PANTHER" id="PTHR24413">
    <property type="entry name" value="SPECKLE-TYPE POZ PROTEIN"/>
    <property type="match status" value="1"/>
</dbReference>
<keyword evidence="4" id="KW-1185">Reference proteome</keyword>
<evidence type="ECO:0000313" key="4">
    <source>
        <dbReference type="Proteomes" id="UP001497382"/>
    </source>
</evidence>
<dbReference type="EMBL" id="CAXIEN010000358">
    <property type="protein sequence ID" value="CAL1294987.1"/>
    <property type="molecule type" value="Genomic_DNA"/>
</dbReference>
<dbReference type="CDD" id="cd18186">
    <property type="entry name" value="BTB_POZ_ZBTB_KLHL-like"/>
    <property type="match status" value="1"/>
</dbReference>
<dbReference type="InterPro" id="IPR000210">
    <property type="entry name" value="BTB/POZ_dom"/>
</dbReference>
<dbReference type="InterPro" id="IPR008974">
    <property type="entry name" value="TRAF-like"/>
</dbReference>
<dbReference type="AlphaFoldDB" id="A0AAV2BG62"/>
<dbReference type="SMART" id="SM00225">
    <property type="entry name" value="BTB"/>
    <property type="match status" value="1"/>
</dbReference>